<dbReference type="GO" id="GO:0020037">
    <property type="term" value="F:heme binding"/>
    <property type="evidence" value="ECO:0007669"/>
    <property type="project" value="InterPro"/>
</dbReference>
<dbReference type="GO" id="GO:0004383">
    <property type="term" value="F:guanylate cyclase activity"/>
    <property type="evidence" value="ECO:0007669"/>
    <property type="project" value="TreeGrafter"/>
</dbReference>
<dbReference type="PANTHER" id="PTHR45655:SF2">
    <property type="entry name" value="GUANYLATE CYCLASE SOLUBLE SUBUNIT BETA-1"/>
    <property type="match status" value="1"/>
</dbReference>
<dbReference type="GO" id="GO:0008074">
    <property type="term" value="C:guanylate cyclase complex, soluble"/>
    <property type="evidence" value="ECO:0007669"/>
    <property type="project" value="TreeGrafter"/>
</dbReference>
<comment type="cofactor">
    <cofactor evidence="1">
        <name>heme</name>
        <dbReference type="ChEBI" id="CHEBI:30413"/>
    </cofactor>
</comment>
<dbReference type="InterPro" id="IPR038158">
    <property type="entry name" value="H-NOX_domain_sf"/>
</dbReference>
<protein>
    <recommendedName>
        <fullName evidence="4">Heme NO-binding domain-containing protein</fullName>
    </recommendedName>
</protein>
<keyword evidence="2" id="KW-0349">Heme</keyword>
<evidence type="ECO:0000259" key="4">
    <source>
        <dbReference type="Pfam" id="PF07700"/>
    </source>
</evidence>
<evidence type="ECO:0000256" key="3">
    <source>
        <dbReference type="ARBA" id="ARBA00023004"/>
    </source>
</evidence>
<dbReference type="PANTHER" id="PTHR45655">
    <property type="entry name" value="GUANYLATE CYCLASE SOLUBLE SUBUNIT BETA-2"/>
    <property type="match status" value="1"/>
</dbReference>
<evidence type="ECO:0000313" key="6">
    <source>
        <dbReference type="Proteomes" id="UP001168972"/>
    </source>
</evidence>
<gene>
    <name evidence="5" type="ORF">PV327_011276</name>
</gene>
<organism evidence="5 6">
    <name type="scientific">Microctonus hyperodae</name>
    <name type="common">Parasitoid wasp</name>
    <dbReference type="NCBI Taxonomy" id="165561"/>
    <lineage>
        <taxon>Eukaryota</taxon>
        <taxon>Metazoa</taxon>
        <taxon>Ecdysozoa</taxon>
        <taxon>Arthropoda</taxon>
        <taxon>Hexapoda</taxon>
        <taxon>Insecta</taxon>
        <taxon>Pterygota</taxon>
        <taxon>Neoptera</taxon>
        <taxon>Endopterygota</taxon>
        <taxon>Hymenoptera</taxon>
        <taxon>Apocrita</taxon>
        <taxon>Ichneumonoidea</taxon>
        <taxon>Braconidae</taxon>
        <taxon>Euphorinae</taxon>
        <taxon>Microctonus</taxon>
    </lineage>
</organism>
<comment type="caution">
    <text evidence="5">The sequence shown here is derived from an EMBL/GenBank/DDBJ whole genome shotgun (WGS) entry which is preliminary data.</text>
</comment>
<keyword evidence="2" id="KW-0479">Metal-binding</keyword>
<reference evidence="5" key="1">
    <citation type="journal article" date="2023" name="bioRxiv">
        <title>Scaffold-level genome assemblies of two parasitoid biocontrol wasps reveal the parthenogenesis mechanism and an associated novel virus.</title>
        <authorList>
            <person name="Inwood S."/>
            <person name="Skelly J."/>
            <person name="Guhlin J."/>
            <person name="Harrop T."/>
            <person name="Goldson S."/>
            <person name="Dearden P."/>
        </authorList>
    </citation>
    <scope>NUCLEOTIDE SEQUENCE</scope>
    <source>
        <strain evidence="5">Lincoln</strain>
        <tissue evidence="5">Whole body</tissue>
    </source>
</reference>
<evidence type="ECO:0000256" key="2">
    <source>
        <dbReference type="ARBA" id="ARBA00022617"/>
    </source>
</evidence>
<dbReference type="InterPro" id="IPR024096">
    <property type="entry name" value="NO_sig/Golgi_transp_ligand-bd"/>
</dbReference>
<feature type="domain" description="Heme NO-binding" evidence="4">
    <location>
        <begin position="2"/>
        <end position="103"/>
    </location>
</feature>
<name>A0AA39C3J7_MICHY</name>
<dbReference type="EMBL" id="JAQQBR010002110">
    <property type="protein sequence ID" value="KAK0157271.1"/>
    <property type="molecule type" value="Genomic_DNA"/>
</dbReference>
<dbReference type="AlphaFoldDB" id="A0AA39C3J7"/>
<dbReference type="GO" id="GO:0070482">
    <property type="term" value="P:response to oxygen levels"/>
    <property type="evidence" value="ECO:0007669"/>
    <property type="project" value="TreeGrafter"/>
</dbReference>
<dbReference type="Pfam" id="PF07700">
    <property type="entry name" value="HNOB"/>
    <property type="match status" value="1"/>
</dbReference>
<sequence length="106" mass="12312">MYGFVNYALELLVVKTFDNETWEAIKKDAAVNMEGQFLVRQIYDDEITYNIIAAAVKRLKIPANEILELFGRMFFEFCQDSGYDKILQVLGATPRDFLQVCKQIFN</sequence>
<evidence type="ECO:0000313" key="5">
    <source>
        <dbReference type="EMBL" id="KAK0157271.1"/>
    </source>
</evidence>
<evidence type="ECO:0000256" key="1">
    <source>
        <dbReference type="ARBA" id="ARBA00001971"/>
    </source>
</evidence>
<dbReference type="Gene3D" id="3.90.1520.10">
    <property type="entry name" value="H-NOX domain"/>
    <property type="match status" value="1"/>
</dbReference>
<keyword evidence="3" id="KW-0408">Iron</keyword>
<dbReference type="SUPFAM" id="SSF111126">
    <property type="entry name" value="Ligand-binding domain in the NO signalling and Golgi transport"/>
    <property type="match status" value="1"/>
</dbReference>
<reference evidence="5" key="2">
    <citation type="submission" date="2023-03" db="EMBL/GenBank/DDBJ databases">
        <authorList>
            <person name="Inwood S.N."/>
            <person name="Skelly J.G."/>
            <person name="Guhlin J."/>
            <person name="Harrop T.W.R."/>
            <person name="Goldson S.G."/>
            <person name="Dearden P.K."/>
        </authorList>
    </citation>
    <scope>NUCLEOTIDE SEQUENCE</scope>
    <source>
        <strain evidence="5">Lincoln</strain>
        <tissue evidence="5">Whole body</tissue>
    </source>
</reference>
<accession>A0AA39C3J7</accession>
<dbReference type="Proteomes" id="UP001168972">
    <property type="component" value="Unassembled WGS sequence"/>
</dbReference>
<dbReference type="GO" id="GO:0019934">
    <property type="term" value="P:cGMP-mediated signaling"/>
    <property type="evidence" value="ECO:0007669"/>
    <property type="project" value="TreeGrafter"/>
</dbReference>
<keyword evidence="6" id="KW-1185">Reference proteome</keyword>
<proteinExistence type="predicted"/>
<dbReference type="InterPro" id="IPR011644">
    <property type="entry name" value="Heme_NO-bd"/>
</dbReference>